<feature type="region of interest" description="Disordered" evidence="8">
    <location>
        <begin position="1"/>
        <end position="33"/>
    </location>
</feature>
<comment type="subcellular location">
    <subcellularLocation>
        <location evidence="7">Nucleus</location>
        <location evidence="7">Nucleolus</location>
    </subcellularLocation>
</comment>
<gene>
    <name evidence="9" type="ORF">L211DRAFT_792034</name>
</gene>
<protein>
    <recommendedName>
        <fullName evidence="7">H/ACA ribonucleoprotein complex subunit</fullName>
    </recommendedName>
</protein>
<sequence length="133" mass="14480">MADAGEDGEQSNSKGEGLRTKNEQPEDALEIKKPNVVLSEADPLEELGEVQSVVERLALIKAKTSGEYQVLNEGSVVALQDRTVIGIIADLLGRVQSPLYTVRFATKEEISENGITVGTKIFYSPKHSTFVFT</sequence>
<evidence type="ECO:0000313" key="10">
    <source>
        <dbReference type="Proteomes" id="UP000267821"/>
    </source>
</evidence>
<dbReference type="Gene3D" id="2.40.10.230">
    <property type="entry name" value="Probable tRNA pseudouridine synthase domain"/>
    <property type="match status" value="1"/>
</dbReference>
<evidence type="ECO:0000256" key="1">
    <source>
        <dbReference type="ARBA" id="ARBA00009801"/>
    </source>
</evidence>
<dbReference type="InterPro" id="IPR038664">
    <property type="entry name" value="Gar1/Naf1_Cbf5-bd_sf"/>
</dbReference>
<accession>A0A3N4LCH8</accession>
<comment type="subunit">
    <text evidence="7">Component of the small nucleolar ribonucleoprotein particles containing H/ACA-type snoRNAs (H/ACA snoRNPs).</text>
</comment>
<name>A0A3N4LCH8_9PEZI</name>
<dbReference type="AlphaFoldDB" id="A0A3N4LCH8"/>
<dbReference type="PANTHER" id="PTHR31633:SF1">
    <property type="entry name" value="H_ACA RIBONUCLEOPROTEIN COMPLEX NON-CORE SUBUNIT NAF1"/>
    <property type="match status" value="1"/>
</dbReference>
<dbReference type="Proteomes" id="UP000267821">
    <property type="component" value="Unassembled WGS sequence"/>
</dbReference>
<organism evidence="9 10">
    <name type="scientific">Terfezia boudieri ATCC MYA-4762</name>
    <dbReference type="NCBI Taxonomy" id="1051890"/>
    <lineage>
        <taxon>Eukaryota</taxon>
        <taxon>Fungi</taxon>
        <taxon>Dikarya</taxon>
        <taxon>Ascomycota</taxon>
        <taxon>Pezizomycotina</taxon>
        <taxon>Pezizomycetes</taxon>
        <taxon>Pezizales</taxon>
        <taxon>Pezizaceae</taxon>
        <taxon>Terfezia</taxon>
    </lineage>
</organism>
<keyword evidence="4" id="KW-0597">Phosphoprotein</keyword>
<dbReference type="InterPro" id="IPR009000">
    <property type="entry name" value="Transl_B-barrel_sf"/>
</dbReference>
<dbReference type="GO" id="GO:0003723">
    <property type="term" value="F:RNA binding"/>
    <property type="evidence" value="ECO:0007669"/>
    <property type="project" value="UniProtKB-KW"/>
</dbReference>
<reference evidence="9 10" key="1">
    <citation type="journal article" date="2018" name="Nat. Ecol. Evol.">
        <title>Pezizomycetes genomes reveal the molecular basis of ectomycorrhizal truffle lifestyle.</title>
        <authorList>
            <person name="Murat C."/>
            <person name="Payen T."/>
            <person name="Noel B."/>
            <person name="Kuo A."/>
            <person name="Morin E."/>
            <person name="Chen J."/>
            <person name="Kohler A."/>
            <person name="Krizsan K."/>
            <person name="Balestrini R."/>
            <person name="Da Silva C."/>
            <person name="Montanini B."/>
            <person name="Hainaut M."/>
            <person name="Levati E."/>
            <person name="Barry K.W."/>
            <person name="Belfiori B."/>
            <person name="Cichocki N."/>
            <person name="Clum A."/>
            <person name="Dockter R.B."/>
            <person name="Fauchery L."/>
            <person name="Guy J."/>
            <person name="Iotti M."/>
            <person name="Le Tacon F."/>
            <person name="Lindquist E.A."/>
            <person name="Lipzen A."/>
            <person name="Malagnac F."/>
            <person name="Mello A."/>
            <person name="Molinier V."/>
            <person name="Miyauchi S."/>
            <person name="Poulain J."/>
            <person name="Riccioni C."/>
            <person name="Rubini A."/>
            <person name="Sitrit Y."/>
            <person name="Splivallo R."/>
            <person name="Traeger S."/>
            <person name="Wang M."/>
            <person name="Zifcakova L."/>
            <person name="Wipf D."/>
            <person name="Zambonelli A."/>
            <person name="Paolocci F."/>
            <person name="Nowrousian M."/>
            <person name="Ottonello S."/>
            <person name="Baldrian P."/>
            <person name="Spatafora J.W."/>
            <person name="Henrissat B."/>
            <person name="Nagy L.G."/>
            <person name="Aury J.M."/>
            <person name="Wincker P."/>
            <person name="Grigoriev I.V."/>
            <person name="Bonfante P."/>
            <person name="Martin F.M."/>
        </authorList>
    </citation>
    <scope>NUCLEOTIDE SEQUENCE [LARGE SCALE GENOMIC DNA]</scope>
    <source>
        <strain evidence="9 10">ATCC MYA-4762</strain>
    </source>
</reference>
<dbReference type="GO" id="GO:0005730">
    <property type="term" value="C:nucleolus"/>
    <property type="evidence" value="ECO:0007669"/>
    <property type="project" value="UniProtKB-SubCell"/>
</dbReference>
<dbReference type="InterPro" id="IPR040309">
    <property type="entry name" value="Naf1"/>
</dbReference>
<dbReference type="GO" id="GO:0005732">
    <property type="term" value="C:sno(s)RNA-containing ribonucleoprotein complex"/>
    <property type="evidence" value="ECO:0007669"/>
    <property type="project" value="InterPro"/>
</dbReference>
<proteinExistence type="inferred from homology"/>
<dbReference type="FunFam" id="2.40.10.230:FF:000002">
    <property type="entry name" value="H/ACA ribonucleoprotein complex non-core subunit NAF1"/>
    <property type="match status" value="1"/>
</dbReference>
<keyword evidence="7" id="KW-0687">Ribonucleoprotein</keyword>
<dbReference type="GO" id="GO:0000493">
    <property type="term" value="P:box H/ACA snoRNP assembly"/>
    <property type="evidence" value="ECO:0007669"/>
    <property type="project" value="InterPro"/>
</dbReference>
<feature type="non-terminal residue" evidence="9">
    <location>
        <position position="133"/>
    </location>
</feature>
<dbReference type="GO" id="GO:0006364">
    <property type="term" value="P:rRNA processing"/>
    <property type="evidence" value="ECO:0007669"/>
    <property type="project" value="UniProtKB-KW"/>
</dbReference>
<keyword evidence="3 7" id="KW-0698">rRNA processing</keyword>
<comment type="similarity">
    <text evidence="1">Belongs to the NAF1 family.</text>
</comment>
<evidence type="ECO:0000256" key="4">
    <source>
        <dbReference type="ARBA" id="ARBA00022553"/>
    </source>
</evidence>
<dbReference type="SUPFAM" id="SSF50447">
    <property type="entry name" value="Translation proteins"/>
    <property type="match status" value="1"/>
</dbReference>
<evidence type="ECO:0000256" key="6">
    <source>
        <dbReference type="ARBA" id="ARBA00023242"/>
    </source>
</evidence>
<keyword evidence="10" id="KW-1185">Reference proteome</keyword>
<comment type="function">
    <text evidence="7">Required for ribosome biogenesis. Part of a complex which catalyzes pseudouridylation of rRNA. This involves the isomerization of uridine such that the ribose is subsequently attached to C5, instead of the normal N1. Pseudouridine ("psi") residues may serve to stabilize the conformation of rRNAs.</text>
</comment>
<dbReference type="OrthoDB" id="21550at2759"/>
<evidence type="ECO:0000256" key="2">
    <source>
        <dbReference type="ARBA" id="ARBA00022517"/>
    </source>
</evidence>
<feature type="compositionally biased region" description="Basic and acidic residues" evidence="8">
    <location>
        <begin position="16"/>
        <end position="33"/>
    </location>
</feature>
<evidence type="ECO:0000256" key="5">
    <source>
        <dbReference type="ARBA" id="ARBA00022884"/>
    </source>
</evidence>
<dbReference type="GO" id="GO:0001522">
    <property type="term" value="P:pseudouridine synthesis"/>
    <property type="evidence" value="ECO:0007669"/>
    <property type="project" value="InterPro"/>
</dbReference>
<keyword evidence="2 7" id="KW-0690">Ribosome biogenesis</keyword>
<dbReference type="PANTHER" id="PTHR31633">
    <property type="entry name" value="H/ACA RIBONUCLEOPROTEIN COMPLEX NON-CORE SUBUNIT NAF1"/>
    <property type="match status" value="1"/>
</dbReference>
<evidence type="ECO:0000313" key="9">
    <source>
        <dbReference type="EMBL" id="RPB20577.1"/>
    </source>
</evidence>
<evidence type="ECO:0000256" key="7">
    <source>
        <dbReference type="RuleBase" id="RU364004"/>
    </source>
</evidence>
<keyword evidence="5 7" id="KW-0694">RNA-binding</keyword>
<keyword evidence="6 7" id="KW-0539">Nucleus</keyword>
<evidence type="ECO:0000256" key="3">
    <source>
        <dbReference type="ARBA" id="ARBA00022552"/>
    </source>
</evidence>
<dbReference type="Pfam" id="PF04410">
    <property type="entry name" value="Gar1"/>
    <property type="match status" value="1"/>
</dbReference>
<evidence type="ECO:0000256" key="8">
    <source>
        <dbReference type="SAM" id="MobiDB-lite"/>
    </source>
</evidence>
<dbReference type="STRING" id="1051890.A0A3N4LCH8"/>
<dbReference type="EMBL" id="ML121569">
    <property type="protein sequence ID" value="RPB20577.1"/>
    <property type="molecule type" value="Genomic_DNA"/>
</dbReference>
<dbReference type="InterPro" id="IPR007504">
    <property type="entry name" value="H/ACA_rnp_Gar1/Naf1"/>
</dbReference>
<comment type="similarity">
    <text evidence="7">Belongs to the GAR1 family.</text>
</comment>
<dbReference type="InParanoid" id="A0A3N4LCH8"/>